<name>A0A6S6SVG6_9BACT</name>
<organism evidence="2">
    <name type="scientific">uncultured Sulfurovum sp</name>
    <dbReference type="NCBI Taxonomy" id="269237"/>
    <lineage>
        <taxon>Bacteria</taxon>
        <taxon>Pseudomonadati</taxon>
        <taxon>Campylobacterota</taxon>
        <taxon>Epsilonproteobacteria</taxon>
        <taxon>Campylobacterales</taxon>
        <taxon>Sulfurovaceae</taxon>
        <taxon>Sulfurovum</taxon>
        <taxon>environmental samples</taxon>
    </lineage>
</organism>
<proteinExistence type="predicted"/>
<reference evidence="2" key="1">
    <citation type="submission" date="2020-01" db="EMBL/GenBank/DDBJ databases">
        <authorList>
            <person name="Meier V. D."/>
            <person name="Meier V D."/>
        </authorList>
    </citation>
    <scope>NUCLEOTIDE SEQUENCE</scope>
    <source>
        <strain evidence="2">HLG_WM_MAG_02</strain>
    </source>
</reference>
<dbReference type="AlphaFoldDB" id="A0A6S6SVG6"/>
<dbReference type="EMBL" id="CACVAZ010000065">
    <property type="protein sequence ID" value="CAA6811061.1"/>
    <property type="molecule type" value="Genomic_DNA"/>
</dbReference>
<protein>
    <submittedName>
        <fullName evidence="2">ORF 73 extensive acidic domains, potential leucine zipper immediate early protein homolog</fullName>
    </submittedName>
</protein>
<accession>A0A6S6SVG6</accession>
<keyword evidence="1" id="KW-0472">Membrane</keyword>
<feature type="transmembrane region" description="Helical" evidence="1">
    <location>
        <begin position="115"/>
        <end position="137"/>
    </location>
</feature>
<keyword evidence="1" id="KW-0812">Transmembrane</keyword>
<gene>
    <name evidence="2" type="ORF">HELGO_WM15068</name>
</gene>
<keyword evidence="1" id="KW-1133">Transmembrane helix</keyword>
<evidence type="ECO:0000313" key="2">
    <source>
        <dbReference type="EMBL" id="CAA6811061.1"/>
    </source>
</evidence>
<feature type="transmembrane region" description="Helical" evidence="1">
    <location>
        <begin position="175"/>
        <end position="196"/>
    </location>
</feature>
<sequence length="330" mass="37079">MDDNHDEIVPTIEAVSVNKKNNLDESEALIEASQKIVAKVDSELAECQVDITDAAEKFDTAKQHFKNVTLKSADGLLEKVGFEYVTFEEAEAFELSVDVSDEENFSVQTLNSGKFTGLILAILVALATVSAWVYLAMLKLNIDSSSMMNAETATSHVEPILTWISGGMMSANANIVLGALILGFSALLMAWLVYALRINMRGTKNLNIAKETFQKSNEYCVTQEASQLEMKKVDAHLREATVEVENLEMILNEQIYILKRILHVEGVFEEEKEYHLSSKKVMRETEKIMRATENLLETAITKERKLNFQSVQALNSAREVYAEYVTRIYD</sequence>
<evidence type="ECO:0000256" key="1">
    <source>
        <dbReference type="SAM" id="Phobius"/>
    </source>
</evidence>